<feature type="domain" description="GH26" evidence="5">
    <location>
        <begin position="124"/>
        <end position="435"/>
    </location>
</feature>
<dbReference type="Pfam" id="PF02156">
    <property type="entry name" value="Glyco_hydro_26"/>
    <property type="match status" value="1"/>
</dbReference>
<evidence type="ECO:0000259" key="5">
    <source>
        <dbReference type="PROSITE" id="PS51764"/>
    </source>
</evidence>
<feature type="active site" description="Nucleophile" evidence="4">
    <location>
        <position position="357"/>
    </location>
</feature>
<organism evidence="6 7">
    <name type="scientific">Ructibacterium gallinarum</name>
    <dbReference type="NCBI Taxonomy" id="2779355"/>
    <lineage>
        <taxon>Bacteria</taxon>
        <taxon>Bacillati</taxon>
        <taxon>Bacillota</taxon>
        <taxon>Clostridia</taxon>
        <taxon>Eubacteriales</taxon>
        <taxon>Oscillospiraceae</taxon>
        <taxon>Ructibacterium</taxon>
    </lineage>
</organism>
<keyword evidence="2 4" id="KW-0378">Hydrolase</keyword>
<proteinExistence type="inferred from homology"/>
<dbReference type="InterPro" id="IPR000805">
    <property type="entry name" value="Glyco_hydro_26"/>
</dbReference>
<dbReference type="PANTHER" id="PTHR40079:SF4">
    <property type="entry name" value="GH26 DOMAIN-CONTAINING PROTEIN-RELATED"/>
    <property type="match status" value="1"/>
</dbReference>
<dbReference type="SUPFAM" id="SSF55383">
    <property type="entry name" value="Copper amine oxidase, domain N"/>
    <property type="match status" value="1"/>
</dbReference>
<keyword evidence="7" id="KW-1185">Reference proteome</keyword>
<dbReference type="Gene3D" id="3.20.20.80">
    <property type="entry name" value="Glycosidases"/>
    <property type="match status" value="1"/>
</dbReference>
<dbReference type="InterPro" id="IPR036582">
    <property type="entry name" value="Mao_N_sf"/>
</dbReference>
<comment type="caution">
    <text evidence="6">The sequence shown here is derived from an EMBL/GenBank/DDBJ whole genome shotgun (WGS) entry which is preliminary data.</text>
</comment>
<dbReference type="EMBL" id="JADCKB010000044">
    <property type="protein sequence ID" value="MBE5041233.1"/>
    <property type="molecule type" value="Genomic_DNA"/>
</dbReference>
<dbReference type="PROSITE" id="PS51764">
    <property type="entry name" value="GH26"/>
    <property type="match status" value="1"/>
</dbReference>
<dbReference type="InterPro" id="IPR017853">
    <property type="entry name" value="GH"/>
</dbReference>
<dbReference type="RefSeq" id="WP_226393765.1">
    <property type="nucleotide sequence ID" value="NZ_JADCKB010000044.1"/>
</dbReference>
<keyword evidence="3 4" id="KW-0326">Glycosidase</keyword>
<evidence type="ECO:0000313" key="6">
    <source>
        <dbReference type="EMBL" id="MBE5041233.1"/>
    </source>
</evidence>
<protein>
    <recommendedName>
        <fullName evidence="5">GH26 domain-containing protein</fullName>
    </recommendedName>
</protein>
<dbReference type="Gene3D" id="3.30.457.10">
    <property type="entry name" value="Copper amine oxidase-like, N-terminal domain"/>
    <property type="match status" value="1"/>
</dbReference>
<evidence type="ECO:0000256" key="4">
    <source>
        <dbReference type="PROSITE-ProRule" id="PRU01100"/>
    </source>
</evidence>
<feature type="active site" description="Proton donor" evidence="4">
    <location>
        <position position="242"/>
    </location>
</feature>
<name>A0A9D5RCR3_9FIRM</name>
<evidence type="ECO:0000256" key="1">
    <source>
        <dbReference type="ARBA" id="ARBA00007754"/>
    </source>
</evidence>
<dbReference type="Pfam" id="PF07833">
    <property type="entry name" value="Cu_amine_oxidN1"/>
    <property type="match status" value="1"/>
</dbReference>
<dbReference type="GO" id="GO:0016985">
    <property type="term" value="F:mannan endo-1,4-beta-mannosidase activity"/>
    <property type="evidence" value="ECO:0007669"/>
    <property type="project" value="InterPro"/>
</dbReference>
<dbReference type="InterPro" id="IPR012854">
    <property type="entry name" value="Cu_amine_oxidase-like_N"/>
</dbReference>
<accession>A0A9D5RCR3</accession>
<evidence type="ECO:0000256" key="3">
    <source>
        <dbReference type="ARBA" id="ARBA00023295"/>
    </source>
</evidence>
<reference evidence="6" key="1">
    <citation type="submission" date="2020-10" db="EMBL/GenBank/DDBJ databases">
        <title>ChiBAC.</title>
        <authorList>
            <person name="Zenner C."/>
            <person name="Hitch T.C.A."/>
            <person name="Clavel T."/>
        </authorList>
    </citation>
    <scope>NUCLEOTIDE SEQUENCE</scope>
    <source>
        <strain evidence="6">DSM 107454</strain>
    </source>
</reference>
<dbReference type="InterPro" id="IPR022790">
    <property type="entry name" value="GH26_dom"/>
</dbReference>
<evidence type="ECO:0000313" key="7">
    <source>
        <dbReference type="Proteomes" id="UP000806542"/>
    </source>
</evidence>
<gene>
    <name evidence="6" type="ORF">INF28_12300</name>
</gene>
<comment type="similarity">
    <text evidence="1 4">Belongs to the glycosyl hydrolase 26 family.</text>
</comment>
<sequence>MNWRKLTAAGIMLLLMVSYGLNIFAADQLPGEFWSLNEAYLNAKEAGDDTALIAYGEQVIELLTSRPETQQAKEVLASRYYDVADAYDRQGNFETAAMYYEKYIPYGKYMHWDDGVKIAEFKVAQYPSTVQGFTDAVQPQRYFGMRNEPESGVLYGEVSEQTRQSESMILLYIDYGNMLSDWDYSIFEAARQRGAAVEIAWNIQGEGEAVKEIPNQKEYITAFLEELNRYPDVPIFLRIGAEMNIWDIQADPEEFKTAFRIIADLVHEKTEHVATVWSVSHASTWGIEMEDFYPGDEYVDWVGISAYMIRYFQGQEWPVEERYSEVSFGSGDAADPLMVIRETVEKFGDRKPIMLAECGSAHTTISLSREHSDWAVNHLRRMYWFVPMVYPQVKLMAYFNTYVPPETNDYALTHCQALEEAYQELIQAPHFIQERFDGKPKHGYQPLQDAMVLAQTTVPVYAYPHVFGDDAPLVRYYIDGNLVFETADIPYRAELDFTQYSLGKHELRIETISNGNVAATAHYQIQVAEDIHITVDGKELQSDVVPVMENDRVLVPMRTIFEALGAKVEWDEETQTVTAEKGWTEIQITLNESKMRKNEKEYELDTTACMINDRTMVPVRAVSEAFDAKVEWSESEKTVTIQQKQPNPLYAGIQHLVGWISEFIS</sequence>
<dbReference type="Proteomes" id="UP000806542">
    <property type="component" value="Unassembled WGS sequence"/>
</dbReference>
<dbReference type="PANTHER" id="PTHR40079">
    <property type="entry name" value="MANNAN ENDO-1,4-BETA-MANNOSIDASE E-RELATED"/>
    <property type="match status" value="1"/>
</dbReference>
<dbReference type="GO" id="GO:0006080">
    <property type="term" value="P:substituted mannan metabolic process"/>
    <property type="evidence" value="ECO:0007669"/>
    <property type="project" value="InterPro"/>
</dbReference>
<evidence type="ECO:0000256" key="2">
    <source>
        <dbReference type="ARBA" id="ARBA00022801"/>
    </source>
</evidence>
<dbReference type="SUPFAM" id="SSF51445">
    <property type="entry name" value="(Trans)glycosidases"/>
    <property type="match status" value="1"/>
</dbReference>
<dbReference type="AlphaFoldDB" id="A0A9D5RCR3"/>